<gene>
    <name evidence="1" type="ORF">HPB52_012574</name>
</gene>
<reference evidence="1" key="1">
    <citation type="journal article" date="2020" name="Cell">
        <title>Large-Scale Comparative Analyses of Tick Genomes Elucidate Their Genetic Diversity and Vector Capacities.</title>
        <authorList>
            <consortium name="Tick Genome and Microbiome Consortium (TIGMIC)"/>
            <person name="Jia N."/>
            <person name="Wang J."/>
            <person name="Shi W."/>
            <person name="Du L."/>
            <person name="Sun Y."/>
            <person name="Zhan W."/>
            <person name="Jiang J.F."/>
            <person name="Wang Q."/>
            <person name="Zhang B."/>
            <person name="Ji P."/>
            <person name="Bell-Sakyi L."/>
            <person name="Cui X.M."/>
            <person name="Yuan T.T."/>
            <person name="Jiang B.G."/>
            <person name="Yang W.F."/>
            <person name="Lam T.T."/>
            <person name="Chang Q.C."/>
            <person name="Ding S.J."/>
            <person name="Wang X.J."/>
            <person name="Zhu J.G."/>
            <person name="Ruan X.D."/>
            <person name="Zhao L."/>
            <person name="Wei J.T."/>
            <person name="Ye R.Z."/>
            <person name="Que T.C."/>
            <person name="Du C.H."/>
            <person name="Zhou Y.H."/>
            <person name="Cheng J.X."/>
            <person name="Dai P.F."/>
            <person name="Guo W.B."/>
            <person name="Han X.H."/>
            <person name="Huang E.J."/>
            <person name="Li L.F."/>
            <person name="Wei W."/>
            <person name="Gao Y.C."/>
            <person name="Liu J.Z."/>
            <person name="Shao H.Z."/>
            <person name="Wang X."/>
            <person name="Wang C.C."/>
            <person name="Yang T.C."/>
            <person name="Huo Q.B."/>
            <person name="Li W."/>
            <person name="Chen H.Y."/>
            <person name="Chen S.E."/>
            <person name="Zhou L.G."/>
            <person name="Ni X.B."/>
            <person name="Tian J.H."/>
            <person name="Sheng Y."/>
            <person name="Liu T."/>
            <person name="Pan Y.S."/>
            <person name="Xia L.Y."/>
            <person name="Li J."/>
            <person name="Zhao F."/>
            <person name="Cao W.C."/>
        </authorList>
    </citation>
    <scope>NUCLEOTIDE SEQUENCE</scope>
    <source>
        <strain evidence="1">Rsan-2018</strain>
    </source>
</reference>
<evidence type="ECO:0000313" key="1">
    <source>
        <dbReference type="EMBL" id="KAH7956777.1"/>
    </source>
</evidence>
<dbReference type="Proteomes" id="UP000821837">
    <property type="component" value="Unassembled WGS sequence"/>
</dbReference>
<dbReference type="VEuPathDB" id="VectorBase:RSAN_026242"/>
<name>A0A9D4PX50_RHISA</name>
<keyword evidence="2" id="KW-1185">Reference proteome</keyword>
<evidence type="ECO:0000313" key="2">
    <source>
        <dbReference type="Proteomes" id="UP000821837"/>
    </source>
</evidence>
<protein>
    <submittedName>
        <fullName evidence="1">Uncharacterized protein</fullName>
    </submittedName>
</protein>
<comment type="caution">
    <text evidence="1">The sequence shown here is derived from an EMBL/GenBank/DDBJ whole genome shotgun (WGS) entry which is preliminary data.</text>
</comment>
<sequence length="132" mass="14496">MKDTIAKLMAEIAEIKNARNAQPPATVTIEAMEVPMAESSDECRPQKKRAIAREQENASGRAKSEIREMLTALSEGLKQLGDKFSALQNNVTALDEGTNKRLAKMESFLENVVAPALPPVPPSWSVFGENHY</sequence>
<dbReference type="EMBL" id="JABSTV010001250">
    <property type="protein sequence ID" value="KAH7956777.1"/>
    <property type="molecule type" value="Genomic_DNA"/>
</dbReference>
<organism evidence="1 2">
    <name type="scientific">Rhipicephalus sanguineus</name>
    <name type="common">Brown dog tick</name>
    <name type="synonym">Ixodes sanguineus</name>
    <dbReference type="NCBI Taxonomy" id="34632"/>
    <lineage>
        <taxon>Eukaryota</taxon>
        <taxon>Metazoa</taxon>
        <taxon>Ecdysozoa</taxon>
        <taxon>Arthropoda</taxon>
        <taxon>Chelicerata</taxon>
        <taxon>Arachnida</taxon>
        <taxon>Acari</taxon>
        <taxon>Parasitiformes</taxon>
        <taxon>Ixodida</taxon>
        <taxon>Ixodoidea</taxon>
        <taxon>Ixodidae</taxon>
        <taxon>Rhipicephalinae</taxon>
        <taxon>Rhipicephalus</taxon>
        <taxon>Rhipicephalus</taxon>
    </lineage>
</organism>
<proteinExistence type="predicted"/>
<dbReference type="AlphaFoldDB" id="A0A9D4PX50"/>
<accession>A0A9D4PX50</accession>
<reference evidence="1" key="2">
    <citation type="submission" date="2021-09" db="EMBL/GenBank/DDBJ databases">
        <authorList>
            <person name="Jia N."/>
            <person name="Wang J."/>
            <person name="Shi W."/>
            <person name="Du L."/>
            <person name="Sun Y."/>
            <person name="Zhan W."/>
            <person name="Jiang J."/>
            <person name="Wang Q."/>
            <person name="Zhang B."/>
            <person name="Ji P."/>
            <person name="Sakyi L.B."/>
            <person name="Cui X."/>
            <person name="Yuan T."/>
            <person name="Jiang B."/>
            <person name="Yang W."/>
            <person name="Lam T.T.-Y."/>
            <person name="Chang Q."/>
            <person name="Ding S."/>
            <person name="Wang X."/>
            <person name="Zhu J."/>
            <person name="Ruan X."/>
            <person name="Zhao L."/>
            <person name="Wei J."/>
            <person name="Que T."/>
            <person name="Du C."/>
            <person name="Cheng J."/>
            <person name="Dai P."/>
            <person name="Han X."/>
            <person name="Huang E."/>
            <person name="Gao Y."/>
            <person name="Liu J."/>
            <person name="Shao H."/>
            <person name="Ye R."/>
            <person name="Li L."/>
            <person name="Wei W."/>
            <person name="Wang X."/>
            <person name="Wang C."/>
            <person name="Huo Q."/>
            <person name="Li W."/>
            <person name="Guo W."/>
            <person name="Chen H."/>
            <person name="Chen S."/>
            <person name="Zhou L."/>
            <person name="Zhou L."/>
            <person name="Ni X."/>
            <person name="Tian J."/>
            <person name="Zhou Y."/>
            <person name="Sheng Y."/>
            <person name="Liu T."/>
            <person name="Pan Y."/>
            <person name="Xia L."/>
            <person name="Li J."/>
            <person name="Zhao F."/>
            <person name="Cao W."/>
        </authorList>
    </citation>
    <scope>NUCLEOTIDE SEQUENCE</scope>
    <source>
        <strain evidence="1">Rsan-2018</strain>
        <tissue evidence="1">Larvae</tissue>
    </source>
</reference>